<evidence type="ECO:0000313" key="1">
    <source>
        <dbReference type="EMBL" id="EWG08350.1"/>
    </source>
</evidence>
<dbReference type="EMBL" id="APVL01000051">
    <property type="protein sequence ID" value="EWG08350.1"/>
    <property type="molecule type" value="Genomic_DNA"/>
</dbReference>
<dbReference type="OrthoDB" id="3507946at2"/>
<evidence type="ECO:0000313" key="2">
    <source>
        <dbReference type="Proteomes" id="UP000019270"/>
    </source>
</evidence>
<dbReference type="Proteomes" id="UP000019270">
    <property type="component" value="Unassembled WGS sequence"/>
</dbReference>
<name>W7KLS0_CYTFI</name>
<reference evidence="2" key="1">
    <citation type="submission" date="2013-03" db="EMBL/GenBank/DDBJ databases">
        <title>Draft genome sequence of Bacillus firmus DS1.</title>
        <authorList>
            <person name="Peng D."/>
            <person name="Zhu L."/>
            <person name="Sun M."/>
        </authorList>
    </citation>
    <scope>NUCLEOTIDE SEQUENCE [LARGE SCALE GENOMIC DNA]</scope>
    <source>
        <strain evidence="2">DS1</strain>
    </source>
</reference>
<dbReference type="RefSeq" id="WP_035333620.1">
    <property type="nucleotide sequence ID" value="NZ_APVL01000051.1"/>
</dbReference>
<organism evidence="1 2">
    <name type="scientific">Cytobacillus firmus DS1</name>
    <dbReference type="NCBI Taxonomy" id="1307436"/>
    <lineage>
        <taxon>Bacteria</taxon>
        <taxon>Bacillati</taxon>
        <taxon>Bacillota</taxon>
        <taxon>Bacilli</taxon>
        <taxon>Bacillales</taxon>
        <taxon>Bacillaceae</taxon>
        <taxon>Cytobacillus</taxon>
    </lineage>
</organism>
<dbReference type="PATRIC" id="fig|1307436.3.peg.5250"/>
<dbReference type="InterPro" id="IPR016181">
    <property type="entry name" value="Acyl_CoA_acyltransferase"/>
</dbReference>
<gene>
    <name evidence="1" type="ORF">PBF_24693</name>
</gene>
<dbReference type="AlphaFoldDB" id="W7KLS0"/>
<dbReference type="eggNOG" id="COG3153">
    <property type="taxonomic scope" value="Bacteria"/>
</dbReference>
<dbReference type="SUPFAM" id="SSF55729">
    <property type="entry name" value="Acyl-CoA N-acyltransferases (Nat)"/>
    <property type="match status" value="1"/>
</dbReference>
<reference evidence="1 2" key="2">
    <citation type="journal article" date="2016" name="Sci. Rep.">
        <title>A novel serine protease, Sep1, from Bacillus firmus DS-1 has nematicidal activity and degrades multiple intestinal-associated nematode proteins.</title>
        <authorList>
            <person name="Geng C."/>
            <person name="Nie X."/>
            <person name="Tang Z."/>
            <person name="Zhang Y."/>
            <person name="Lin J."/>
            <person name="Sun M."/>
            <person name="Peng D."/>
        </authorList>
    </citation>
    <scope>NUCLEOTIDE SEQUENCE [LARGE SCALE GENOMIC DNA]</scope>
    <source>
        <strain evidence="1 2">DS1</strain>
    </source>
</reference>
<proteinExistence type="predicted"/>
<accession>W7KLS0</accession>
<comment type="caution">
    <text evidence="1">The sequence shown here is derived from an EMBL/GenBank/DDBJ whole genome shotgun (WGS) entry which is preliminary data.</text>
</comment>
<sequence length="334" mass="39501">MKTNNLIEPYSENISESEYILEKFKDLKIVSAYGSKWEKLRDFEKDESIDILRSYSTSDCDSKLIRDGYILKPSWILWLLENNKYNSDDDYLNSLRKKDRYEIKKSLKFLQDSHAYKITIEDSISERNLKNFYELYKGNIKSIKNGVDLLKEDYNEFLKRRTDFKGIYIYCENSIIGGILCIKRERMLRAIYLAVDKNNTQPFDVTRLLYFTLIREGISQNYELTSLGADPSLYGHMVSIGLFHIKKKMGFRPYPAKYMGEESLDLYEKLINVDKFNGIALSLAYENNDCNSNNLDCYVYSNYEIPDKERKKIMSEFFTNIIYKERCYEKSSNT</sequence>
<protein>
    <submittedName>
        <fullName evidence="1">Uncharacterized protein</fullName>
    </submittedName>
</protein>
<dbReference type="Gene3D" id="3.40.630.30">
    <property type="match status" value="1"/>
</dbReference>